<keyword evidence="2" id="KW-1185">Reference proteome</keyword>
<accession>A0AA38LFV9</accession>
<gene>
    <name evidence="1" type="ORF">KI387_044490</name>
</gene>
<dbReference type="EMBL" id="JAHRHJ020000004">
    <property type="protein sequence ID" value="KAH9320390.1"/>
    <property type="molecule type" value="Genomic_DNA"/>
</dbReference>
<sequence>LDAAHMVTYPMKKNFDENAPNPSWYKEHDYCELHHVKGHKIDKFLQLRHYIQDLIDNGEIEVDTSEKNQMSNEKLGIFKEPFPKH</sequence>
<name>A0AA38LFV9_TAXCH</name>
<reference evidence="1 2" key="1">
    <citation type="journal article" date="2021" name="Nat. Plants">
        <title>The Taxus genome provides insights into paclitaxel biosynthesis.</title>
        <authorList>
            <person name="Xiong X."/>
            <person name="Gou J."/>
            <person name="Liao Q."/>
            <person name="Li Y."/>
            <person name="Zhou Q."/>
            <person name="Bi G."/>
            <person name="Li C."/>
            <person name="Du R."/>
            <person name="Wang X."/>
            <person name="Sun T."/>
            <person name="Guo L."/>
            <person name="Liang H."/>
            <person name="Lu P."/>
            <person name="Wu Y."/>
            <person name="Zhang Z."/>
            <person name="Ro D.K."/>
            <person name="Shang Y."/>
            <person name="Huang S."/>
            <person name="Yan J."/>
        </authorList>
    </citation>
    <scope>NUCLEOTIDE SEQUENCE [LARGE SCALE GENOMIC DNA]</scope>
    <source>
        <strain evidence="1">Ta-2019</strain>
    </source>
</reference>
<dbReference type="AlphaFoldDB" id="A0AA38LFV9"/>
<evidence type="ECO:0000313" key="1">
    <source>
        <dbReference type="EMBL" id="KAH9320390.1"/>
    </source>
</evidence>
<comment type="caution">
    <text evidence="1">The sequence shown here is derived from an EMBL/GenBank/DDBJ whole genome shotgun (WGS) entry which is preliminary data.</text>
</comment>
<protein>
    <submittedName>
        <fullName evidence="1">Uncharacterized protein</fullName>
    </submittedName>
</protein>
<feature type="non-terminal residue" evidence="1">
    <location>
        <position position="85"/>
    </location>
</feature>
<feature type="non-terminal residue" evidence="1">
    <location>
        <position position="1"/>
    </location>
</feature>
<organism evidence="1 2">
    <name type="scientific">Taxus chinensis</name>
    <name type="common">Chinese yew</name>
    <name type="synonym">Taxus wallichiana var. chinensis</name>
    <dbReference type="NCBI Taxonomy" id="29808"/>
    <lineage>
        <taxon>Eukaryota</taxon>
        <taxon>Viridiplantae</taxon>
        <taxon>Streptophyta</taxon>
        <taxon>Embryophyta</taxon>
        <taxon>Tracheophyta</taxon>
        <taxon>Spermatophyta</taxon>
        <taxon>Pinopsida</taxon>
        <taxon>Pinidae</taxon>
        <taxon>Conifers II</taxon>
        <taxon>Cupressales</taxon>
        <taxon>Taxaceae</taxon>
        <taxon>Taxus</taxon>
    </lineage>
</organism>
<evidence type="ECO:0000313" key="2">
    <source>
        <dbReference type="Proteomes" id="UP000824469"/>
    </source>
</evidence>
<proteinExistence type="predicted"/>
<dbReference type="Proteomes" id="UP000824469">
    <property type="component" value="Unassembled WGS sequence"/>
</dbReference>